<dbReference type="AlphaFoldDB" id="A0A0B6YER8"/>
<accession>A0A0B6YER8</accession>
<name>A0A0B6YER8_9EUPU</name>
<evidence type="ECO:0000313" key="1">
    <source>
        <dbReference type="EMBL" id="CEK54723.1"/>
    </source>
</evidence>
<reference evidence="1" key="1">
    <citation type="submission" date="2014-12" db="EMBL/GenBank/DDBJ databases">
        <title>Insight into the proteome of Arion vulgaris.</title>
        <authorList>
            <person name="Aradska J."/>
            <person name="Bulat T."/>
            <person name="Smidak R."/>
            <person name="Sarate P."/>
            <person name="Gangsoo J."/>
            <person name="Sialana F."/>
            <person name="Bilban M."/>
            <person name="Lubec G."/>
        </authorList>
    </citation>
    <scope>NUCLEOTIDE SEQUENCE</scope>
    <source>
        <tissue evidence="1">Skin</tissue>
    </source>
</reference>
<organism evidence="1">
    <name type="scientific">Arion vulgaris</name>
    <dbReference type="NCBI Taxonomy" id="1028688"/>
    <lineage>
        <taxon>Eukaryota</taxon>
        <taxon>Metazoa</taxon>
        <taxon>Spiralia</taxon>
        <taxon>Lophotrochozoa</taxon>
        <taxon>Mollusca</taxon>
        <taxon>Gastropoda</taxon>
        <taxon>Heterobranchia</taxon>
        <taxon>Euthyneura</taxon>
        <taxon>Panpulmonata</taxon>
        <taxon>Eupulmonata</taxon>
        <taxon>Stylommatophora</taxon>
        <taxon>Helicina</taxon>
        <taxon>Arionoidea</taxon>
        <taxon>Arionidae</taxon>
        <taxon>Arion</taxon>
    </lineage>
</organism>
<feature type="non-terminal residue" evidence="1">
    <location>
        <position position="56"/>
    </location>
</feature>
<protein>
    <submittedName>
        <fullName evidence="1">Uncharacterized protein</fullName>
    </submittedName>
</protein>
<sequence length="56" mass="6637">MEIARELNRNLVFQVDYSEFYLSSPHQLIAQVVTMSSKPSLYTIQHTRIKMIHENQ</sequence>
<proteinExistence type="predicted"/>
<dbReference type="EMBL" id="HACG01007858">
    <property type="protein sequence ID" value="CEK54723.1"/>
    <property type="molecule type" value="Transcribed_RNA"/>
</dbReference>
<gene>
    <name evidence="1" type="primary">ORF23496</name>
</gene>